<evidence type="ECO:0008006" key="5">
    <source>
        <dbReference type="Google" id="ProtNLM"/>
    </source>
</evidence>
<proteinExistence type="predicted"/>
<feature type="chain" id="PRO_5011005749" description="Protein NnrT" evidence="2">
    <location>
        <begin position="20"/>
        <end position="57"/>
    </location>
</feature>
<protein>
    <recommendedName>
        <fullName evidence="5">Protein NnrT</fullName>
    </recommendedName>
</protein>
<evidence type="ECO:0000313" key="3">
    <source>
        <dbReference type="EMBL" id="SLN52734.1"/>
    </source>
</evidence>
<keyword evidence="1" id="KW-0472">Membrane</keyword>
<evidence type="ECO:0000256" key="1">
    <source>
        <dbReference type="SAM" id="Phobius"/>
    </source>
</evidence>
<keyword evidence="1" id="KW-1133">Transmembrane helix</keyword>
<evidence type="ECO:0000313" key="4">
    <source>
        <dbReference type="Proteomes" id="UP000193307"/>
    </source>
</evidence>
<dbReference type="AlphaFoldDB" id="A0A1Y5T037"/>
<keyword evidence="2" id="KW-0732">Signal</keyword>
<dbReference type="Proteomes" id="UP000193307">
    <property type="component" value="Unassembled WGS sequence"/>
</dbReference>
<keyword evidence="4" id="KW-1185">Reference proteome</keyword>
<dbReference type="EMBL" id="FWFW01000008">
    <property type="protein sequence ID" value="SLN52734.1"/>
    <property type="molecule type" value="Genomic_DNA"/>
</dbReference>
<dbReference type="OrthoDB" id="7876754at2"/>
<evidence type="ECO:0000256" key="2">
    <source>
        <dbReference type="SAM" id="SignalP"/>
    </source>
</evidence>
<keyword evidence="1" id="KW-0812">Transmembrane</keyword>
<reference evidence="3 4" key="1">
    <citation type="submission" date="2017-03" db="EMBL/GenBank/DDBJ databases">
        <authorList>
            <person name="Afonso C.L."/>
            <person name="Miller P.J."/>
            <person name="Scott M.A."/>
            <person name="Spackman E."/>
            <person name="Goraichik I."/>
            <person name="Dimitrov K.M."/>
            <person name="Suarez D.L."/>
            <person name="Swayne D.E."/>
        </authorList>
    </citation>
    <scope>NUCLEOTIDE SEQUENCE [LARGE SCALE GENOMIC DNA]</scope>
    <source>
        <strain evidence="3 4">CECT 7971</strain>
    </source>
</reference>
<organism evidence="3 4">
    <name type="scientific">Pacificibacter marinus</name>
    <dbReference type="NCBI Taxonomy" id="658057"/>
    <lineage>
        <taxon>Bacteria</taxon>
        <taxon>Pseudomonadati</taxon>
        <taxon>Pseudomonadota</taxon>
        <taxon>Alphaproteobacteria</taxon>
        <taxon>Rhodobacterales</taxon>
        <taxon>Roseobacteraceae</taxon>
        <taxon>Pacificibacter</taxon>
    </lineage>
</organism>
<gene>
    <name evidence="3" type="ORF">PAM7971_02681</name>
</gene>
<dbReference type="STRING" id="658057.SAMN04488032_11223"/>
<dbReference type="RefSeq" id="WP_085849796.1">
    <property type="nucleotide sequence ID" value="NZ_FNZV01000012.1"/>
</dbReference>
<name>A0A1Y5T037_9RHOB</name>
<feature type="transmembrane region" description="Helical" evidence="1">
    <location>
        <begin position="35"/>
        <end position="54"/>
    </location>
</feature>
<sequence>MRFLSILFSLTALPAFATAYDRPIPQAQSATAEFWYTIASLTLLAALFVVYWLVNRR</sequence>
<feature type="signal peptide" evidence="2">
    <location>
        <begin position="1"/>
        <end position="19"/>
    </location>
</feature>
<accession>A0A1Y5T037</accession>